<dbReference type="PROSITE" id="PS51365">
    <property type="entry name" value="RENAL_DIPEPTIDASE_2"/>
    <property type="match status" value="1"/>
</dbReference>
<dbReference type="InterPro" id="IPR032466">
    <property type="entry name" value="Metal_Hydrolase"/>
</dbReference>
<evidence type="ECO:0000313" key="1">
    <source>
        <dbReference type="EMBL" id="MBM7715112.1"/>
    </source>
</evidence>
<keyword evidence="1" id="KW-0224">Dipeptidase</keyword>
<name>A0ABS2R660_9BACI</name>
<gene>
    <name evidence="1" type="ORF">JOC94_002084</name>
</gene>
<dbReference type="CDD" id="cd01301">
    <property type="entry name" value="rDP_like"/>
    <property type="match status" value="1"/>
</dbReference>
<accession>A0ABS2R660</accession>
<sequence length="312" mass="35494">MNIVDLHCDVLWKMWNSSGKLDFEHSPKLDVNREKMKLGKVKVQCFAIFVPPEVKEEAKFQAALDQVHYFYSNIVEKNGMKHIKQWSDLLTLGEDEIGAILSLEGVDCIGSDPQKLSILYRLGVRLVGLTWNNANLAADGIEEPRGAGLTAFGKQVVQFHNNHHLFTDVSHLSERAFWEVVELANYPIASHSNAKAVCGHQRNLTDDQAKTLFMKNAMIHVVFYPHFTANKEKVYISDLIKHIDHFCSLGGVKHIGFGSDFDGIDEHIIGLEDASKYQNLINELLKYYSEEQVKGFAWKNFFHHLPNNSKNE</sequence>
<dbReference type="RefSeq" id="WP_077112223.1">
    <property type="nucleotide sequence ID" value="NZ_JAFBFH010000012.1"/>
</dbReference>
<keyword evidence="2" id="KW-1185">Reference proteome</keyword>
<evidence type="ECO:0000313" key="2">
    <source>
        <dbReference type="Proteomes" id="UP000823485"/>
    </source>
</evidence>
<comment type="caution">
    <text evidence="1">The sequence shown here is derived from an EMBL/GenBank/DDBJ whole genome shotgun (WGS) entry which is preliminary data.</text>
</comment>
<proteinExistence type="predicted"/>
<dbReference type="Pfam" id="PF01244">
    <property type="entry name" value="Peptidase_M19"/>
    <property type="match status" value="1"/>
</dbReference>
<organism evidence="1 2">
    <name type="scientific">Siminovitchia thermophila</name>
    <dbReference type="NCBI Taxonomy" id="1245522"/>
    <lineage>
        <taxon>Bacteria</taxon>
        <taxon>Bacillati</taxon>
        <taxon>Bacillota</taxon>
        <taxon>Bacilli</taxon>
        <taxon>Bacillales</taxon>
        <taxon>Bacillaceae</taxon>
        <taxon>Siminovitchia</taxon>
    </lineage>
</organism>
<reference evidence="1 2" key="1">
    <citation type="submission" date="2021-01" db="EMBL/GenBank/DDBJ databases">
        <title>Genomic Encyclopedia of Type Strains, Phase IV (KMG-IV): sequencing the most valuable type-strain genomes for metagenomic binning, comparative biology and taxonomic classification.</title>
        <authorList>
            <person name="Goeker M."/>
        </authorList>
    </citation>
    <scope>NUCLEOTIDE SEQUENCE [LARGE SCALE GENOMIC DNA]</scope>
    <source>
        <strain evidence="1 2">DSM 105453</strain>
    </source>
</reference>
<dbReference type="Gene3D" id="3.20.20.140">
    <property type="entry name" value="Metal-dependent hydrolases"/>
    <property type="match status" value="1"/>
</dbReference>
<dbReference type="EMBL" id="JAFBFH010000012">
    <property type="protein sequence ID" value="MBM7715112.1"/>
    <property type="molecule type" value="Genomic_DNA"/>
</dbReference>
<protein>
    <submittedName>
        <fullName evidence="1">Membrane dipeptidase</fullName>
        <ecNumber evidence="1">3.4.13.19</ecNumber>
    </submittedName>
</protein>
<dbReference type="PANTHER" id="PTHR10443:SF12">
    <property type="entry name" value="DIPEPTIDASE"/>
    <property type="match status" value="1"/>
</dbReference>
<dbReference type="PANTHER" id="PTHR10443">
    <property type="entry name" value="MICROSOMAL DIPEPTIDASE"/>
    <property type="match status" value="1"/>
</dbReference>
<dbReference type="Proteomes" id="UP000823485">
    <property type="component" value="Unassembled WGS sequence"/>
</dbReference>
<dbReference type="EC" id="3.4.13.19" evidence="1"/>
<keyword evidence="1" id="KW-0378">Hydrolase</keyword>
<keyword evidence="1" id="KW-0645">Protease</keyword>
<dbReference type="GO" id="GO:0016805">
    <property type="term" value="F:dipeptidase activity"/>
    <property type="evidence" value="ECO:0007669"/>
    <property type="project" value="UniProtKB-KW"/>
</dbReference>
<dbReference type="InterPro" id="IPR008257">
    <property type="entry name" value="Pept_M19"/>
</dbReference>
<dbReference type="SUPFAM" id="SSF51556">
    <property type="entry name" value="Metallo-dependent hydrolases"/>
    <property type="match status" value="1"/>
</dbReference>